<dbReference type="Gene3D" id="3.30.300.20">
    <property type="match status" value="1"/>
</dbReference>
<dbReference type="EMBL" id="BAAAFH010000007">
    <property type="protein sequence ID" value="GAA0875079.1"/>
    <property type="molecule type" value="Genomic_DNA"/>
</dbReference>
<sequence length="137" mass="14948">MKLTLNLKGNAFSMAVVNERDQVLFTDASSGIGGADSAFRPMELVAAGLVSCSSIDLIHILRKKRKEVAVLSVDVHAHRVETTPAVFDTIHLVFNLSTNAEESVVEKALQLTFDKYCSVANMLKATVTITYSYNLLT</sequence>
<dbReference type="Proteomes" id="UP001501126">
    <property type="component" value="Unassembled WGS sequence"/>
</dbReference>
<comment type="caution">
    <text evidence="1">The sequence shown here is derived from an EMBL/GenBank/DDBJ whole genome shotgun (WGS) entry which is preliminary data.</text>
</comment>
<gene>
    <name evidence="1" type="ORF">GCM10009118_14870</name>
</gene>
<dbReference type="Pfam" id="PF02566">
    <property type="entry name" value="OsmC"/>
    <property type="match status" value="1"/>
</dbReference>
<organism evidence="1 2">
    <name type="scientific">Wandonia haliotis</name>
    <dbReference type="NCBI Taxonomy" id="574963"/>
    <lineage>
        <taxon>Bacteria</taxon>
        <taxon>Pseudomonadati</taxon>
        <taxon>Bacteroidota</taxon>
        <taxon>Flavobacteriia</taxon>
        <taxon>Flavobacteriales</taxon>
        <taxon>Crocinitomicaceae</taxon>
        <taxon>Wandonia</taxon>
    </lineage>
</organism>
<protein>
    <submittedName>
        <fullName evidence="1">OsmC family protein</fullName>
    </submittedName>
</protein>
<evidence type="ECO:0000313" key="1">
    <source>
        <dbReference type="EMBL" id="GAA0875079.1"/>
    </source>
</evidence>
<reference evidence="2" key="1">
    <citation type="journal article" date="2019" name="Int. J. Syst. Evol. Microbiol.">
        <title>The Global Catalogue of Microorganisms (GCM) 10K type strain sequencing project: providing services to taxonomists for standard genome sequencing and annotation.</title>
        <authorList>
            <consortium name="The Broad Institute Genomics Platform"/>
            <consortium name="The Broad Institute Genome Sequencing Center for Infectious Disease"/>
            <person name="Wu L."/>
            <person name="Ma J."/>
        </authorList>
    </citation>
    <scope>NUCLEOTIDE SEQUENCE [LARGE SCALE GENOMIC DNA]</scope>
    <source>
        <strain evidence="2">JCM 16083</strain>
    </source>
</reference>
<dbReference type="InterPro" id="IPR003718">
    <property type="entry name" value="OsmC/Ohr_fam"/>
</dbReference>
<dbReference type="InterPro" id="IPR036102">
    <property type="entry name" value="OsmC/Ohrsf"/>
</dbReference>
<dbReference type="SUPFAM" id="SSF82784">
    <property type="entry name" value="OsmC-like"/>
    <property type="match status" value="1"/>
</dbReference>
<proteinExistence type="predicted"/>
<evidence type="ECO:0000313" key="2">
    <source>
        <dbReference type="Proteomes" id="UP001501126"/>
    </source>
</evidence>
<name>A0ABP3Y4L2_9FLAO</name>
<keyword evidence="2" id="KW-1185">Reference proteome</keyword>
<dbReference type="RefSeq" id="WP_343786157.1">
    <property type="nucleotide sequence ID" value="NZ_BAAAFH010000007.1"/>
</dbReference>
<dbReference type="PANTHER" id="PTHR34352:SF1">
    <property type="entry name" value="PROTEIN YHFA"/>
    <property type="match status" value="1"/>
</dbReference>
<dbReference type="PANTHER" id="PTHR34352">
    <property type="entry name" value="PROTEIN YHFA"/>
    <property type="match status" value="1"/>
</dbReference>
<accession>A0ABP3Y4L2</accession>
<dbReference type="InterPro" id="IPR015946">
    <property type="entry name" value="KH_dom-like_a/b"/>
</dbReference>